<evidence type="ECO:0000313" key="2">
    <source>
        <dbReference type="EMBL" id="RJG49877.1"/>
    </source>
</evidence>
<keyword evidence="1" id="KW-1133">Transmembrane helix</keyword>
<dbReference type="EMBL" id="QZCH01000003">
    <property type="protein sequence ID" value="RJG49877.1"/>
    <property type="molecule type" value="Genomic_DNA"/>
</dbReference>
<dbReference type="RefSeq" id="WP_119909523.1">
    <property type="nucleotide sequence ID" value="NZ_QZCH01000003.1"/>
</dbReference>
<keyword evidence="1" id="KW-0472">Membrane</keyword>
<proteinExistence type="predicted"/>
<feature type="transmembrane region" description="Helical" evidence="1">
    <location>
        <begin position="20"/>
        <end position="40"/>
    </location>
</feature>
<organism evidence="2 3">
    <name type="scientific">Motilimonas pumila</name>
    <dbReference type="NCBI Taxonomy" id="2303987"/>
    <lineage>
        <taxon>Bacteria</taxon>
        <taxon>Pseudomonadati</taxon>
        <taxon>Pseudomonadota</taxon>
        <taxon>Gammaproteobacteria</taxon>
        <taxon>Alteromonadales</taxon>
        <taxon>Alteromonadales genera incertae sedis</taxon>
        <taxon>Motilimonas</taxon>
    </lineage>
</organism>
<evidence type="ECO:0000313" key="3">
    <source>
        <dbReference type="Proteomes" id="UP000283255"/>
    </source>
</evidence>
<dbReference type="Proteomes" id="UP000283255">
    <property type="component" value="Unassembled WGS sequence"/>
</dbReference>
<name>A0A418YHS0_9GAMM</name>
<evidence type="ECO:0000256" key="1">
    <source>
        <dbReference type="SAM" id="Phobius"/>
    </source>
</evidence>
<keyword evidence="3" id="KW-1185">Reference proteome</keyword>
<comment type="caution">
    <text evidence="2">The sequence shown here is derived from an EMBL/GenBank/DDBJ whole genome shotgun (WGS) entry which is preliminary data.</text>
</comment>
<feature type="transmembrane region" description="Helical" evidence="1">
    <location>
        <begin position="125"/>
        <end position="144"/>
    </location>
</feature>
<keyword evidence="1" id="KW-0812">Transmembrane</keyword>
<sequence>MSDMNHFVPGHGSESNVARLMVLMSLFLIIVPGIIAINSARLHFGGIVTQSTVLEVNSVTFTDEATEETWVDQIPKVSFTAENGKEYQVDLLPYIKPPAVGDQVEIIYLGSDPTTALPNAFDRTPLYVCIFFIVIGLIIFMRAAKALRQRY</sequence>
<reference evidence="2 3" key="1">
    <citation type="submission" date="2018-09" db="EMBL/GenBank/DDBJ databases">
        <authorList>
            <person name="Wang F."/>
        </authorList>
    </citation>
    <scope>NUCLEOTIDE SEQUENCE [LARGE SCALE GENOMIC DNA]</scope>
    <source>
        <strain evidence="2 3">PLHSC7-2</strain>
    </source>
</reference>
<gene>
    <name evidence="2" type="ORF">D1Z90_04320</name>
</gene>
<dbReference type="AlphaFoldDB" id="A0A418YHS0"/>
<accession>A0A418YHS0</accession>
<protein>
    <recommendedName>
        <fullName evidence="4">DUF3592 domain-containing protein</fullName>
    </recommendedName>
</protein>
<reference evidence="2 3" key="2">
    <citation type="submission" date="2019-01" db="EMBL/GenBank/DDBJ databases">
        <title>Motilimonas pumilus sp. nov., isolated from the gut of sea cucumber (Apostichopus japonicus).</title>
        <authorList>
            <person name="Wang F.-Q."/>
            <person name="Ren L.-H."/>
            <person name="Lin Y.-W."/>
            <person name="Sun G.-H."/>
            <person name="Du Z.-J."/>
            <person name="Zhao J.-X."/>
            <person name="Liu X.-J."/>
            <person name="Liu L.-J."/>
        </authorList>
    </citation>
    <scope>NUCLEOTIDE SEQUENCE [LARGE SCALE GENOMIC DNA]</scope>
    <source>
        <strain evidence="2 3">PLHSC7-2</strain>
    </source>
</reference>
<evidence type="ECO:0008006" key="4">
    <source>
        <dbReference type="Google" id="ProtNLM"/>
    </source>
</evidence>